<evidence type="ECO:0000256" key="6">
    <source>
        <dbReference type="ARBA" id="ARBA00005412"/>
    </source>
</evidence>
<dbReference type="EMBL" id="DRQG01000080">
    <property type="protein sequence ID" value="HGY55730.1"/>
    <property type="molecule type" value="Genomic_DNA"/>
</dbReference>
<dbReference type="PANTHER" id="PTHR43622">
    <property type="entry name" value="3-DEHYDROQUINATE SYNTHASE"/>
    <property type="match status" value="1"/>
</dbReference>
<evidence type="ECO:0000256" key="7">
    <source>
        <dbReference type="ARBA" id="ARBA00013031"/>
    </source>
</evidence>
<evidence type="ECO:0000256" key="1">
    <source>
        <dbReference type="ARBA" id="ARBA00001393"/>
    </source>
</evidence>
<keyword evidence="17 18" id="KW-0170">Cobalt</keyword>
<name>A0A7V4WV14_CALAY</name>
<proteinExistence type="inferred from homology"/>
<evidence type="ECO:0000256" key="15">
    <source>
        <dbReference type="ARBA" id="ARBA00023141"/>
    </source>
</evidence>
<dbReference type="EC" id="4.2.3.4" evidence="7 18"/>
<evidence type="ECO:0000313" key="21">
    <source>
        <dbReference type="EMBL" id="HGY55730.1"/>
    </source>
</evidence>
<feature type="binding site" evidence="18">
    <location>
        <begin position="104"/>
        <end position="108"/>
    </location>
    <ligand>
        <name>NAD(+)</name>
        <dbReference type="ChEBI" id="CHEBI:57540"/>
    </ligand>
</feature>
<evidence type="ECO:0000256" key="18">
    <source>
        <dbReference type="HAMAP-Rule" id="MF_00110"/>
    </source>
</evidence>
<keyword evidence="16 18" id="KW-0456">Lyase</keyword>
<feature type="binding site" evidence="18">
    <location>
        <begin position="168"/>
        <end position="171"/>
    </location>
    <ligand>
        <name>NAD(+)</name>
        <dbReference type="ChEBI" id="CHEBI:57540"/>
    </ligand>
</feature>
<feature type="binding site" evidence="18">
    <location>
        <position position="246"/>
    </location>
    <ligand>
        <name>Zn(2+)</name>
        <dbReference type="ChEBI" id="CHEBI:29105"/>
    </ligand>
</feature>
<dbReference type="Pfam" id="PF24621">
    <property type="entry name" value="DHQS_C"/>
    <property type="match status" value="1"/>
</dbReference>
<feature type="binding site" evidence="18">
    <location>
        <begin position="128"/>
        <end position="129"/>
    </location>
    <ligand>
        <name>NAD(+)</name>
        <dbReference type="ChEBI" id="CHEBI:57540"/>
    </ligand>
</feature>
<dbReference type="GO" id="GO:0009423">
    <property type="term" value="P:chorismate biosynthetic process"/>
    <property type="evidence" value="ECO:0007669"/>
    <property type="project" value="UniProtKB-UniRule"/>
</dbReference>
<evidence type="ECO:0000259" key="20">
    <source>
        <dbReference type="Pfam" id="PF24621"/>
    </source>
</evidence>
<dbReference type="GO" id="GO:0005737">
    <property type="term" value="C:cytoplasm"/>
    <property type="evidence" value="ECO:0007669"/>
    <property type="project" value="UniProtKB-SubCell"/>
</dbReference>
<comment type="cofactor">
    <cofactor evidence="18">
        <name>Co(2+)</name>
        <dbReference type="ChEBI" id="CHEBI:48828"/>
    </cofactor>
    <cofactor evidence="18">
        <name>Zn(2+)</name>
        <dbReference type="ChEBI" id="CHEBI:29105"/>
    </cofactor>
    <text evidence="18">Binds 1 divalent metal cation per subunit. Can use either Co(2+) or Zn(2+).</text>
</comment>
<feature type="domain" description="3-dehydroquinate synthase N-terminal" evidence="19">
    <location>
        <begin position="66"/>
        <end position="178"/>
    </location>
</feature>
<evidence type="ECO:0000256" key="11">
    <source>
        <dbReference type="ARBA" id="ARBA00022723"/>
    </source>
</evidence>
<dbReference type="AlphaFoldDB" id="A0A7V4WV14"/>
<protein>
    <recommendedName>
        <fullName evidence="8 18">3-dehydroquinate synthase</fullName>
        <shortName evidence="18">DHQS</shortName>
        <ecNumber evidence="7 18">4.2.3.4</ecNumber>
    </recommendedName>
</protein>
<comment type="similarity">
    <text evidence="6 18">Belongs to the sugar phosphate cyclases superfamily. Dehydroquinate synthase family.</text>
</comment>
<evidence type="ECO:0000256" key="16">
    <source>
        <dbReference type="ARBA" id="ARBA00023239"/>
    </source>
</evidence>
<dbReference type="GO" id="GO:0009073">
    <property type="term" value="P:aromatic amino acid family biosynthetic process"/>
    <property type="evidence" value="ECO:0007669"/>
    <property type="project" value="UniProtKB-KW"/>
</dbReference>
<dbReference type="UniPathway" id="UPA00053">
    <property type="reaction ID" value="UER00085"/>
</dbReference>
<evidence type="ECO:0000256" key="13">
    <source>
        <dbReference type="ARBA" id="ARBA00022833"/>
    </source>
</evidence>
<comment type="catalytic activity">
    <reaction evidence="1 18">
        <text>7-phospho-2-dehydro-3-deoxy-D-arabino-heptonate = 3-dehydroquinate + phosphate</text>
        <dbReference type="Rhea" id="RHEA:21968"/>
        <dbReference type="ChEBI" id="CHEBI:32364"/>
        <dbReference type="ChEBI" id="CHEBI:43474"/>
        <dbReference type="ChEBI" id="CHEBI:58394"/>
        <dbReference type="EC" id="4.2.3.4"/>
    </reaction>
</comment>
<dbReference type="InterPro" id="IPR056179">
    <property type="entry name" value="DHQS_C"/>
</dbReference>
<dbReference type="PANTHER" id="PTHR43622:SF7">
    <property type="entry name" value="3-DEHYDROQUINATE SYNTHASE, CHLOROPLASTIC"/>
    <property type="match status" value="1"/>
</dbReference>
<comment type="cofactor">
    <cofactor evidence="2 18">
        <name>NAD(+)</name>
        <dbReference type="ChEBI" id="CHEBI:57540"/>
    </cofactor>
</comment>
<evidence type="ECO:0000256" key="9">
    <source>
        <dbReference type="ARBA" id="ARBA00022490"/>
    </source>
</evidence>
<feature type="binding site" evidence="18">
    <location>
        <position position="183"/>
    </location>
    <ligand>
        <name>Zn(2+)</name>
        <dbReference type="ChEBI" id="CHEBI:29105"/>
    </ligand>
</feature>
<dbReference type="Pfam" id="PF01761">
    <property type="entry name" value="DHQ_synthase"/>
    <property type="match status" value="1"/>
</dbReference>
<dbReference type="GO" id="GO:0046872">
    <property type="term" value="F:metal ion binding"/>
    <property type="evidence" value="ECO:0007669"/>
    <property type="project" value="UniProtKB-KW"/>
</dbReference>
<dbReference type="GO" id="GO:0000166">
    <property type="term" value="F:nucleotide binding"/>
    <property type="evidence" value="ECO:0007669"/>
    <property type="project" value="UniProtKB-KW"/>
</dbReference>
<keyword evidence="9 18" id="KW-0963">Cytoplasm</keyword>
<comment type="pathway">
    <text evidence="5 18">Metabolic intermediate biosynthesis; chorismate biosynthesis; chorismate from D-erythrose 4-phosphate and phosphoenolpyruvate: step 2/7.</text>
</comment>
<dbReference type="HAMAP" id="MF_00110">
    <property type="entry name" value="DHQ_synthase"/>
    <property type="match status" value="1"/>
</dbReference>
<dbReference type="SUPFAM" id="SSF56796">
    <property type="entry name" value="Dehydroquinate synthase-like"/>
    <property type="match status" value="1"/>
</dbReference>
<comment type="subcellular location">
    <subcellularLocation>
        <location evidence="4 18">Cytoplasm</location>
    </subcellularLocation>
</comment>
<evidence type="ECO:0000256" key="8">
    <source>
        <dbReference type="ARBA" id="ARBA00017684"/>
    </source>
</evidence>
<evidence type="ECO:0000256" key="10">
    <source>
        <dbReference type="ARBA" id="ARBA00022605"/>
    </source>
</evidence>
<evidence type="ECO:0000256" key="3">
    <source>
        <dbReference type="ARBA" id="ARBA00003485"/>
    </source>
</evidence>
<evidence type="ECO:0000256" key="12">
    <source>
        <dbReference type="ARBA" id="ARBA00022741"/>
    </source>
</evidence>
<feature type="binding site" evidence="18">
    <location>
        <begin position="70"/>
        <end position="75"/>
    </location>
    <ligand>
        <name>NAD(+)</name>
        <dbReference type="ChEBI" id="CHEBI:57540"/>
    </ligand>
</feature>
<dbReference type="InterPro" id="IPR016037">
    <property type="entry name" value="DHQ_synth_AroB"/>
</dbReference>
<dbReference type="Gene3D" id="1.20.1090.10">
    <property type="entry name" value="Dehydroquinate synthase-like - alpha domain"/>
    <property type="match status" value="1"/>
</dbReference>
<dbReference type="GO" id="GO:0008652">
    <property type="term" value="P:amino acid biosynthetic process"/>
    <property type="evidence" value="ECO:0007669"/>
    <property type="project" value="UniProtKB-KW"/>
</dbReference>
<feature type="binding site" evidence="18">
    <location>
        <position position="141"/>
    </location>
    <ligand>
        <name>NAD(+)</name>
        <dbReference type="ChEBI" id="CHEBI:57540"/>
    </ligand>
</feature>
<feature type="binding site" evidence="18">
    <location>
        <position position="263"/>
    </location>
    <ligand>
        <name>Zn(2+)</name>
        <dbReference type="ChEBI" id="CHEBI:29105"/>
    </ligand>
</feature>
<dbReference type="NCBIfam" id="TIGR01357">
    <property type="entry name" value="aroB"/>
    <property type="match status" value="1"/>
</dbReference>
<dbReference type="InterPro" id="IPR030963">
    <property type="entry name" value="DHQ_synth_fam"/>
</dbReference>
<keyword evidence="10 18" id="KW-0028">Amino-acid biosynthesis</keyword>
<organism evidence="21">
    <name type="scientific">Caldithrix abyssi</name>
    <dbReference type="NCBI Taxonomy" id="187145"/>
    <lineage>
        <taxon>Bacteria</taxon>
        <taxon>Pseudomonadati</taxon>
        <taxon>Calditrichota</taxon>
        <taxon>Calditrichia</taxon>
        <taxon>Calditrichales</taxon>
        <taxon>Calditrichaceae</taxon>
        <taxon>Caldithrix</taxon>
    </lineage>
</organism>
<keyword evidence="14 18" id="KW-0520">NAD</keyword>
<evidence type="ECO:0000256" key="17">
    <source>
        <dbReference type="ARBA" id="ARBA00023285"/>
    </source>
</evidence>
<feature type="domain" description="3-dehydroquinate synthase C-terminal" evidence="20">
    <location>
        <begin position="180"/>
        <end position="323"/>
    </location>
</feature>
<accession>A0A7V4WV14</accession>
<dbReference type="FunFam" id="3.40.50.1970:FF:000001">
    <property type="entry name" value="3-dehydroquinate synthase"/>
    <property type="match status" value="1"/>
</dbReference>
<evidence type="ECO:0000256" key="2">
    <source>
        <dbReference type="ARBA" id="ARBA00001911"/>
    </source>
</evidence>
<keyword evidence="11 18" id="KW-0479">Metal-binding</keyword>
<evidence type="ECO:0000259" key="19">
    <source>
        <dbReference type="Pfam" id="PF01761"/>
    </source>
</evidence>
<dbReference type="Proteomes" id="UP000885779">
    <property type="component" value="Unassembled WGS sequence"/>
</dbReference>
<keyword evidence="15 18" id="KW-0057">Aromatic amino acid biosynthesis</keyword>
<comment type="caution">
    <text evidence="21">The sequence shown here is derived from an EMBL/GenBank/DDBJ whole genome shotgun (WGS) entry which is preliminary data.</text>
</comment>
<keyword evidence="12 18" id="KW-0547">Nucleotide-binding</keyword>
<dbReference type="InterPro" id="IPR030960">
    <property type="entry name" value="DHQS/DOIS_N"/>
</dbReference>
<dbReference type="CDD" id="cd08195">
    <property type="entry name" value="DHQS"/>
    <property type="match status" value="1"/>
</dbReference>
<comment type="function">
    <text evidence="3 18">Catalyzes the conversion of 3-deoxy-D-arabino-heptulosonate 7-phosphate (DAHP) to dehydroquinate (DHQ).</text>
</comment>
<dbReference type="Gene3D" id="3.40.50.1970">
    <property type="match status" value="1"/>
</dbReference>
<dbReference type="PIRSF" id="PIRSF001455">
    <property type="entry name" value="DHQ_synth"/>
    <property type="match status" value="1"/>
</dbReference>
<evidence type="ECO:0000256" key="14">
    <source>
        <dbReference type="ARBA" id="ARBA00023027"/>
    </source>
</evidence>
<dbReference type="GO" id="GO:0003856">
    <property type="term" value="F:3-dehydroquinate synthase activity"/>
    <property type="evidence" value="ECO:0007669"/>
    <property type="project" value="UniProtKB-UniRule"/>
</dbReference>
<evidence type="ECO:0000256" key="5">
    <source>
        <dbReference type="ARBA" id="ARBA00004661"/>
    </source>
</evidence>
<gene>
    <name evidence="18 21" type="primary">aroB</name>
    <name evidence="21" type="ORF">ENK44_08520</name>
</gene>
<dbReference type="InterPro" id="IPR050071">
    <property type="entry name" value="Dehydroquinate_synthase"/>
</dbReference>
<keyword evidence="13 18" id="KW-0862">Zinc</keyword>
<sequence>MHTIPVELQQNGYPIYCGMGILPSFGRILQEHRPIKQAAIITQKNIDSLYGEILRKSLSNCELLTITVPDGEQAKSPEELHNLYTRLLEHRFERSSVIIALGGGVVGDLAGYAAATYLRGVDLVQVPTTLLAQVDSSIGGKTGINHPLGKNLIGAFKQPLFVYADTSTLQTLPDEEIRCGLGEVIKYGFILNEKLFAYLEKNLEKALDKDPAVLEHLARVSAQEKARVVAQDEKESNLRMILNYGHTFGHALEAELHFSGIKHGEAVILGMQCALEYQRLAGTIADEDCRRGMALLKRVLISFPREQLNPDLLVEHMSLDKKVKDKNIRLILLEKIGRYAIEQSADINLLKEAFKIVQ</sequence>
<reference evidence="21" key="1">
    <citation type="journal article" date="2020" name="mSystems">
        <title>Genome- and Community-Level Interaction Insights into Carbon Utilization and Element Cycling Functions of Hydrothermarchaeota in Hydrothermal Sediment.</title>
        <authorList>
            <person name="Zhou Z."/>
            <person name="Liu Y."/>
            <person name="Xu W."/>
            <person name="Pan J."/>
            <person name="Luo Z.H."/>
            <person name="Li M."/>
        </authorList>
    </citation>
    <scope>NUCLEOTIDE SEQUENCE [LARGE SCALE GENOMIC DNA]</scope>
    <source>
        <strain evidence="21">HyVt-577</strain>
    </source>
</reference>
<evidence type="ECO:0000256" key="4">
    <source>
        <dbReference type="ARBA" id="ARBA00004496"/>
    </source>
</evidence>
<feature type="binding site" evidence="18">
    <location>
        <position position="150"/>
    </location>
    <ligand>
        <name>NAD(+)</name>
        <dbReference type="ChEBI" id="CHEBI:57540"/>
    </ligand>
</feature>